<proteinExistence type="predicted"/>
<evidence type="ECO:0000313" key="2">
    <source>
        <dbReference type="Proteomes" id="UP000319829"/>
    </source>
</evidence>
<evidence type="ECO:0008006" key="3">
    <source>
        <dbReference type="Google" id="ProtNLM"/>
    </source>
</evidence>
<dbReference type="Proteomes" id="UP000319829">
    <property type="component" value="Unassembled WGS sequence"/>
</dbReference>
<name>A0A538SV56_UNCEI</name>
<dbReference type="AlphaFoldDB" id="A0A538SV56"/>
<organism evidence="1 2">
    <name type="scientific">Eiseniibacteriota bacterium</name>
    <dbReference type="NCBI Taxonomy" id="2212470"/>
    <lineage>
        <taxon>Bacteria</taxon>
        <taxon>Candidatus Eiseniibacteriota</taxon>
    </lineage>
</organism>
<accession>A0A538SV56</accession>
<protein>
    <recommendedName>
        <fullName evidence="3">VanZ family protein</fullName>
    </recommendedName>
</protein>
<evidence type="ECO:0000313" key="1">
    <source>
        <dbReference type="EMBL" id="TMQ55241.1"/>
    </source>
</evidence>
<dbReference type="EMBL" id="VBOU01000038">
    <property type="protein sequence ID" value="TMQ55241.1"/>
    <property type="molecule type" value="Genomic_DNA"/>
</dbReference>
<sequence>MTVTGRKVIPRVGVGWALALLALLPLVPVGAEGAPLLLSSADQGSWLAADKELHFAASLAIAASLRVQGRPRETALAMTFGVGLLKEAYDATIKPRRFRRGASWKDLVFDLASAAAGIAVLNAIDR</sequence>
<comment type="caution">
    <text evidence="1">The sequence shown here is derived from an EMBL/GenBank/DDBJ whole genome shotgun (WGS) entry which is preliminary data.</text>
</comment>
<reference evidence="1 2" key="1">
    <citation type="journal article" date="2019" name="Nat. Microbiol.">
        <title>Mediterranean grassland soil C-N compound turnover is dependent on rainfall and depth, and is mediated by genomically divergent microorganisms.</title>
        <authorList>
            <person name="Diamond S."/>
            <person name="Andeer P.F."/>
            <person name="Li Z."/>
            <person name="Crits-Christoph A."/>
            <person name="Burstein D."/>
            <person name="Anantharaman K."/>
            <person name="Lane K.R."/>
            <person name="Thomas B.C."/>
            <person name="Pan C."/>
            <person name="Northen T.R."/>
            <person name="Banfield J.F."/>
        </authorList>
    </citation>
    <scope>NUCLEOTIDE SEQUENCE [LARGE SCALE GENOMIC DNA]</scope>
    <source>
        <strain evidence="1">WS_4</strain>
    </source>
</reference>
<gene>
    <name evidence="1" type="ORF">E6K74_03715</name>
</gene>